<feature type="transmembrane region" description="Helical" evidence="9">
    <location>
        <begin position="1234"/>
        <end position="1259"/>
    </location>
</feature>
<feature type="transmembrane region" description="Helical" evidence="9">
    <location>
        <begin position="752"/>
        <end position="775"/>
    </location>
</feature>
<dbReference type="FunFam" id="3.40.50.300:FF:000289">
    <property type="entry name" value="ABC transporter G family member 31"/>
    <property type="match status" value="1"/>
</dbReference>
<dbReference type="GO" id="GO:0140359">
    <property type="term" value="F:ABC-type transporter activity"/>
    <property type="evidence" value="ECO:0007669"/>
    <property type="project" value="InterPro"/>
</dbReference>
<evidence type="ECO:0000256" key="4">
    <source>
        <dbReference type="ARBA" id="ARBA00022741"/>
    </source>
</evidence>
<dbReference type="InterPro" id="IPR017871">
    <property type="entry name" value="ABC_transporter-like_CS"/>
</dbReference>
<feature type="transmembrane region" description="Helical" evidence="9">
    <location>
        <begin position="1299"/>
        <end position="1319"/>
    </location>
</feature>
<dbReference type="Pfam" id="PF00005">
    <property type="entry name" value="ABC_tran"/>
    <property type="match status" value="2"/>
</dbReference>
<dbReference type="GO" id="GO:0005524">
    <property type="term" value="F:ATP binding"/>
    <property type="evidence" value="ECO:0007669"/>
    <property type="project" value="UniProtKB-KW"/>
</dbReference>
<dbReference type="Gene3D" id="3.40.50.300">
    <property type="entry name" value="P-loop containing nucleotide triphosphate hydrolases"/>
    <property type="match status" value="2"/>
</dbReference>
<evidence type="ECO:0000313" key="11">
    <source>
        <dbReference type="EMBL" id="KAF0690358.1"/>
    </source>
</evidence>
<proteinExistence type="predicted"/>
<dbReference type="EMBL" id="CAADRA010006401">
    <property type="protein sequence ID" value="VFT94982.1"/>
    <property type="molecule type" value="Genomic_DNA"/>
</dbReference>
<dbReference type="InterPro" id="IPR003439">
    <property type="entry name" value="ABC_transporter-like_ATP-bd"/>
</dbReference>
<dbReference type="PROSITE" id="PS50893">
    <property type="entry name" value="ABC_TRANSPORTER_2"/>
    <property type="match status" value="2"/>
</dbReference>
<comment type="subcellular location">
    <subcellularLocation>
        <location evidence="1">Membrane</location>
        <topology evidence="1">Multi-pass membrane protein</topology>
    </subcellularLocation>
</comment>
<feature type="transmembrane region" description="Helical" evidence="9">
    <location>
        <begin position="550"/>
        <end position="576"/>
    </location>
</feature>
<feature type="transmembrane region" description="Helical" evidence="9">
    <location>
        <begin position="1161"/>
        <end position="1180"/>
    </location>
</feature>
<feature type="transmembrane region" description="Helical" evidence="9">
    <location>
        <begin position="661"/>
        <end position="681"/>
    </location>
</feature>
<keyword evidence="3 9" id="KW-0812">Transmembrane</keyword>
<keyword evidence="2" id="KW-0813">Transport</keyword>
<evidence type="ECO:0000256" key="7">
    <source>
        <dbReference type="ARBA" id="ARBA00023136"/>
    </source>
</evidence>
<reference evidence="12 13" key="1">
    <citation type="submission" date="2019-03" db="EMBL/GenBank/DDBJ databases">
        <authorList>
            <person name="Gaulin E."/>
            <person name="Dumas B."/>
        </authorList>
    </citation>
    <scope>NUCLEOTIDE SEQUENCE [LARGE SCALE GENOMIC DNA]</scope>
    <source>
        <strain evidence="12">CBS 568.67</strain>
    </source>
</reference>
<protein>
    <submittedName>
        <fullName evidence="12">Aste57867_18245 protein</fullName>
    </submittedName>
</protein>
<evidence type="ECO:0000256" key="8">
    <source>
        <dbReference type="SAM" id="MobiDB-lite"/>
    </source>
</evidence>
<keyword evidence="4" id="KW-0547">Nucleotide-binding</keyword>
<evidence type="ECO:0000256" key="6">
    <source>
        <dbReference type="ARBA" id="ARBA00022989"/>
    </source>
</evidence>
<feature type="transmembrane region" description="Helical" evidence="9">
    <location>
        <begin position="520"/>
        <end position="538"/>
    </location>
</feature>
<dbReference type="OrthoDB" id="66620at2759"/>
<feature type="transmembrane region" description="Helical" evidence="9">
    <location>
        <begin position="1271"/>
        <end position="1292"/>
    </location>
</feature>
<evidence type="ECO:0000256" key="5">
    <source>
        <dbReference type="ARBA" id="ARBA00022840"/>
    </source>
</evidence>
<dbReference type="InterPro" id="IPR034003">
    <property type="entry name" value="ABCG_PDR_2"/>
</dbReference>
<keyword evidence="7 9" id="KW-0472">Membrane</keyword>
<feature type="transmembrane region" description="Helical" evidence="9">
    <location>
        <begin position="1393"/>
        <end position="1410"/>
    </location>
</feature>
<sequence>MPRVTSWLARQATSRQAKEGEPAWAEKTAAEVASHYPISPKPTASMGAGQQRRGHDAERGPSGAWTYHEAMSPAPLSSVGEDDIFVQSGITPEMILQSQRNTESMQHIYSTVFTKENIQKMGFRSLMKQIRAKLGKTAQLPTCEIRMTSVDYTATVQPSDSHIQTIVNPFNLPSFGAAQETKFILKNINAIFKPGTMTLVLGPPGCGKTTLLKHLAGILHVKGKEELLGTVTYNGCKADQVDLSTLAAYVEQSDNHFPTLTVKETFEFAHKCLVGTVDPNDPLAVNEEHMVDILISVFGLTECADTIIGDDMIRGVSGGQKRRVTVGEMMTGRATTLLLDEFSNGLDASTTFDIAKAVRTMAEVLEKTVVMTMLQPPPEVYDLFDNIIVLDKGEVIYNGPRASLPPYFKSIGYACPPRKDIADFLQEVTTPLGTRFAIDGHAGKTRPTTAADFAARFRESSVFRALVQDLAQPEKHSWNFPSAVAATSKVALSYLDCFKVVFGRTRKASMRDARFNRSRLAQALVMGTIVGTVFLDIGRNDNPANETHNISVKVGLFFLAALFQALTTVSAIEAIFARRAVLYKQSAVHFFHISTYAISEAIMELLWTIPQVFLFSAPLYFAVGLHNSAASFLTFVSIVYFASIIYAQLFKLLSAVSPDAVLAKVYSMLLFFLNIIFSGYIQPQDKIPSAWIWAYWVNPLTWILRALCQNEFLTSTPLYDFTPPIKSPNGTAGPRLGDRALGLYGMSTNGDYVPGAVAVLTGIYVVLVVLTTFAYRFVRIRHRFATTTETAAPRVVDSSVDVLVSVKPSSRGVNALAFTPVTLSFSDLYYTIDVGKGKTKTTRQLLKGIHGCFEPGTLTALMGSTGAGKTTLMDVIAGRKTAGRIDGEMFVNGYPLDRRTFNGVSGYCEQTDVHENTSTVREAFLFSAALRLPNDTTAEQRAGFVDDILQVLELDGKSNVQYLALSQGERKRVTIGVELLSNPSILFLDEPTTGLDSRAATIVMECVKRIAQSGRTVVCTIHQPSTVLFELFDKLLLLKTGGEMVYFGDLGPNSVCLLDYFGGFDGLDPMGPTENPATYMLNSIGAGTGGAKIDADFALAYKQSQLGVTNDALVARWSQPHGIHLTKENAYAVSFGTQFRLLAGRQWTTYWRTPSYNFSRFLIMIVMPLLYGSCFHGMAVVSTMDVVSQMSLLFIAVTMICILMMSTAVPFTFKSRNVYYREKLSVMYTPAAHSLSLALVEVIYSVVFGAIFFNCFYWLCGLSTDTEAALWFWAGLTSSLTLWSFFGHLLVYSLPTMQLAVLLSGGLASLLFIFSGYLIDGHTLAKGWQWMYWASPLRYTLEVIIMSQFKSQAQVVTNPAATTAAAAKVPVNVFVQNFFHNAFEYDKVGRSLGLLWAIIVVLQLLILRCMSKVNHMKR</sequence>
<feature type="region of interest" description="Disordered" evidence="8">
    <location>
        <begin position="1"/>
        <end position="68"/>
    </location>
</feature>
<keyword evidence="5" id="KW-0067">ATP-binding</keyword>
<accession>A0A485LAZ9</accession>
<evidence type="ECO:0000259" key="10">
    <source>
        <dbReference type="PROSITE" id="PS50893"/>
    </source>
</evidence>
<evidence type="ECO:0000256" key="2">
    <source>
        <dbReference type="ARBA" id="ARBA00022448"/>
    </source>
</evidence>
<evidence type="ECO:0000313" key="13">
    <source>
        <dbReference type="Proteomes" id="UP000332933"/>
    </source>
</evidence>
<feature type="transmembrane region" description="Helical" evidence="9">
    <location>
        <begin position="588"/>
        <end position="609"/>
    </location>
</feature>
<dbReference type="SUPFAM" id="SSF52540">
    <property type="entry name" value="P-loop containing nucleoside triphosphate hydrolases"/>
    <property type="match status" value="2"/>
</dbReference>
<feature type="transmembrane region" description="Helical" evidence="9">
    <location>
        <begin position="629"/>
        <end position="649"/>
    </location>
</feature>
<dbReference type="PANTHER" id="PTHR19241">
    <property type="entry name" value="ATP-BINDING CASSETTE TRANSPORTER"/>
    <property type="match status" value="1"/>
</dbReference>
<dbReference type="InterPro" id="IPR003593">
    <property type="entry name" value="AAA+_ATPase"/>
</dbReference>
<dbReference type="PROSITE" id="PS00211">
    <property type="entry name" value="ABC_TRANSPORTER_1"/>
    <property type="match status" value="2"/>
</dbReference>
<evidence type="ECO:0000313" key="12">
    <source>
        <dbReference type="EMBL" id="VFT94982.1"/>
    </source>
</evidence>
<dbReference type="InterPro" id="IPR027417">
    <property type="entry name" value="P-loop_NTPase"/>
</dbReference>
<dbReference type="Pfam" id="PF01061">
    <property type="entry name" value="ABC2_membrane"/>
    <property type="match status" value="2"/>
</dbReference>
<feature type="transmembrane region" description="Helical" evidence="9">
    <location>
        <begin position="1192"/>
        <end position="1213"/>
    </location>
</feature>
<dbReference type="GO" id="GO:0016020">
    <property type="term" value="C:membrane"/>
    <property type="evidence" value="ECO:0007669"/>
    <property type="project" value="UniProtKB-SubCell"/>
</dbReference>
<dbReference type="SMART" id="SM00382">
    <property type="entry name" value="AAA"/>
    <property type="match status" value="2"/>
</dbReference>
<feature type="domain" description="ABC transporter" evidence="10">
    <location>
        <begin position="823"/>
        <end position="1065"/>
    </location>
</feature>
<keyword evidence="6 9" id="KW-1133">Transmembrane helix</keyword>
<organism evidence="12 13">
    <name type="scientific">Aphanomyces stellatus</name>
    <dbReference type="NCBI Taxonomy" id="120398"/>
    <lineage>
        <taxon>Eukaryota</taxon>
        <taxon>Sar</taxon>
        <taxon>Stramenopiles</taxon>
        <taxon>Oomycota</taxon>
        <taxon>Saprolegniomycetes</taxon>
        <taxon>Saprolegniales</taxon>
        <taxon>Verrucalvaceae</taxon>
        <taxon>Aphanomyces</taxon>
    </lineage>
</organism>
<dbReference type="EMBL" id="VJMH01006380">
    <property type="protein sequence ID" value="KAF0690358.1"/>
    <property type="molecule type" value="Genomic_DNA"/>
</dbReference>
<evidence type="ECO:0000256" key="9">
    <source>
        <dbReference type="SAM" id="Phobius"/>
    </source>
</evidence>
<dbReference type="CDD" id="cd03232">
    <property type="entry name" value="ABCG_PDR_domain2"/>
    <property type="match status" value="1"/>
</dbReference>
<evidence type="ECO:0000256" key="3">
    <source>
        <dbReference type="ARBA" id="ARBA00022692"/>
    </source>
</evidence>
<gene>
    <name evidence="12" type="primary">Aste57867_18245</name>
    <name evidence="11" type="ORF">As57867_018183</name>
    <name evidence="12" type="ORF">ASTE57867_18245</name>
</gene>
<feature type="domain" description="ABC transporter" evidence="10">
    <location>
        <begin position="170"/>
        <end position="417"/>
    </location>
</feature>
<name>A0A485LAZ9_9STRA</name>
<dbReference type="InterPro" id="IPR013525">
    <property type="entry name" value="ABC2_TM"/>
</dbReference>
<keyword evidence="13" id="KW-1185">Reference proteome</keyword>
<evidence type="ECO:0000256" key="1">
    <source>
        <dbReference type="ARBA" id="ARBA00004141"/>
    </source>
</evidence>
<dbReference type="GO" id="GO:0016887">
    <property type="term" value="F:ATP hydrolysis activity"/>
    <property type="evidence" value="ECO:0007669"/>
    <property type="project" value="InterPro"/>
</dbReference>
<dbReference type="Proteomes" id="UP000332933">
    <property type="component" value="Unassembled WGS sequence"/>
</dbReference>
<reference evidence="11" key="2">
    <citation type="submission" date="2019-06" db="EMBL/GenBank/DDBJ databases">
        <title>Genomics analysis of Aphanomyces spp. identifies a new class of oomycete effector associated with host adaptation.</title>
        <authorList>
            <person name="Gaulin E."/>
        </authorList>
    </citation>
    <scope>NUCLEOTIDE SEQUENCE</scope>
    <source>
        <strain evidence="11">CBS 578.67</strain>
    </source>
</reference>